<dbReference type="InterPro" id="IPR010104">
    <property type="entry name" value="TonB_rcpt_bac"/>
</dbReference>
<dbReference type="AlphaFoldDB" id="A0A7Z8Y4Q0"/>
<dbReference type="Pfam" id="PF07715">
    <property type="entry name" value="Plug"/>
    <property type="match status" value="1"/>
</dbReference>
<keyword evidence="5" id="KW-0732">Signal</keyword>
<dbReference type="GO" id="GO:0009279">
    <property type="term" value="C:cell outer membrane"/>
    <property type="evidence" value="ECO:0007669"/>
    <property type="project" value="UniProtKB-SubCell"/>
</dbReference>
<evidence type="ECO:0000256" key="5">
    <source>
        <dbReference type="SAM" id="SignalP"/>
    </source>
</evidence>
<evidence type="ECO:0000313" key="8">
    <source>
        <dbReference type="EMBL" id="VDC50871.1"/>
    </source>
</evidence>
<proteinExistence type="inferred from homology"/>
<dbReference type="PANTHER" id="PTHR40980:SF4">
    <property type="entry name" value="TONB-DEPENDENT RECEPTOR-LIKE BETA-BARREL DOMAIN-CONTAINING PROTEIN"/>
    <property type="match status" value="1"/>
</dbReference>
<comment type="caution">
    <text evidence="8">The sequence shown here is derived from an EMBL/GenBank/DDBJ whole genome shotgun (WGS) entry which is preliminary data.</text>
</comment>
<dbReference type="Pfam" id="PF00593">
    <property type="entry name" value="TonB_dep_Rec_b-barrel"/>
    <property type="match status" value="1"/>
</dbReference>
<comment type="subcellular location">
    <subcellularLocation>
        <location evidence="1 4">Cell outer membrane</location>
    </subcellularLocation>
</comment>
<keyword evidence="9" id="KW-1185">Reference proteome</keyword>
<evidence type="ECO:0000259" key="6">
    <source>
        <dbReference type="Pfam" id="PF00593"/>
    </source>
</evidence>
<dbReference type="InterPro" id="IPR012910">
    <property type="entry name" value="Plug_dom"/>
</dbReference>
<gene>
    <name evidence="8" type="primary">btuB_3</name>
    <name evidence="8" type="ORF">BREV_BREV_00348</name>
</gene>
<name>A0A7Z8Y4Q0_9CAUL</name>
<dbReference type="InterPro" id="IPR037066">
    <property type="entry name" value="Plug_dom_sf"/>
</dbReference>
<evidence type="ECO:0000259" key="7">
    <source>
        <dbReference type="Pfam" id="PF07715"/>
    </source>
</evidence>
<dbReference type="Gene3D" id="3.55.50.30">
    <property type="match status" value="1"/>
</dbReference>
<feature type="domain" description="TonB-dependent receptor plug" evidence="7">
    <location>
        <begin position="140"/>
        <end position="244"/>
    </location>
</feature>
<keyword evidence="3" id="KW-0998">Cell outer membrane</keyword>
<feature type="chain" id="PRO_5030771949" evidence="5">
    <location>
        <begin position="18"/>
        <end position="1037"/>
    </location>
</feature>
<comment type="similarity">
    <text evidence="4">Belongs to the TonB-dependent receptor family.</text>
</comment>
<keyword evidence="4" id="KW-0798">TonB box</keyword>
<feature type="domain" description="TonB-dependent receptor-like beta-barrel" evidence="6">
    <location>
        <begin position="565"/>
        <end position="1002"/>
    </location>
</feature>
<organism evidence="8 9">
    <name type="scientific">Brevundimonas mediterranea</name>
    <dbReference type="NCBI Taxonomy" id="74329"/>
    <lineage>
        <taxon>Bacteria</taxon>
        <taxon>Pseudomonadati</taxon>
        <taxon>Pseudomonadota</taxon>
        <taxon>Alphaproteobacteria</taxon>
        <taxon>Caulobacterales</taxon>
        <taxon>Caulobacteraceae</taxon>
        <taxon>Brevundimonas</taxon>
    </lineage>
</organism>
<reference evidence="8 9" key="1">
    <citation type="submission" date="2018-11" db="EMBL/GenBank/DDBJ databases">
        <authorList>
            <person name="Peiro R."/>
            <person name="Begona"/>
            <person name="Cbmso G."/>
            <person name="Lopez M."/>
            <person name="Gonzalez S."/>
            <person name="Sacristan E."/>
            <person name="Castillo E."/>
        </authorList>
    </citation>
    <scope>NUCLEOTIDE SEQUENCE [LARGE SCALE GENOMIC DNA]</scope>
    <source>
        <strain evidence="8">Brev_genome</strain>
    </source>
</reference>
<dbReference type="Gene3D" id="2.40.170.20">
    <property type="entry name" value="TonB-dependent receptor, beta-barrel domain"/>
    <property type="match status" value="1"/>
</dbReference>
<dbReference type="SUPFAM" id="SSF56935">
    <property type="entry name" value="Porins"/>
    <property type="match status" value="1"/>
</dbReference>
<dbReference type="PANTHER" id="PTHR40980">
    <property type="entry name" value="PLUG DOMAIN-CONTAINING PROTEIN"/>
    <property type="match status" value="1"/>
</dbReference>
<dbReference type="InterPro" id="IPR000531">
    <property type="entry name" value="Beta-barrel_TonB"/>
</dbReference>
<dbReference type="EMBL" id="UXHF01000004">
    <property type="protein sequence ID" value="VDC50871.1"/>
    <property type="molecule type" value="Genomic_DNA"/>
</dbReference>
<evidence type="ECO:0000256" key="2">
    <source>
        <dbReference type="ARBA" id="ARBA00023136"/>
    </source>
</evidence>
<dbReference type="RefSeq" id="WP_196066309.1">
    <property type="nucleotide sequence ID" value="NZ_UXHF01000004.1"/>
</dbReference>
<feature type="signal peptide" evidence="5">
    <location>
        <begin position="1"/>
        <end position="17"/>
    </location>
</feature>
<dbReference type="Gene3D" id="2.170.130.10">
    <property type="entry name" value="TonB-dependent receptor, plug domain"/>
    <property type="match status" value="1"/>
</dbReference>
<protein>
    <submittedName>
        <fullName evidence="8">Vitamin B12 transporter BtuB</fullName>
    </submittedName>
</protein>
<accession>A0A7Z8Y4Q0</accession>
<evidence type="ECO:0000313" key="9">
    <source>
        <dbReference type="Proteomes" id="UP000289220"/>
    </source>
</evidence>
<evidence type="ECO:0000256" key="4">
    <source>
        <dbReference type="RuleBase" id="RU003357"/>
    </source>
</evidence>
<keyword evidence="2 4" id="KW-0472">Membrane</keyword>
<sequence>MTSLWLAAGGAAAQAHAPAPFAAAADQTPHRFRISSGPLAQALRDLSRQSGMAVLADADLMNGRRTAQWQGRTTAWNALTRLLAPHPDLQGRIVGETLIIERAQAAPAPTTVTQLEEVVVLGRKGALQEALEIKRAYDGVSDVVSVDDQGLLPTNNLAESLARLPGVNAVRNHQTGEGDRLTIRGMSTEWNAYRINGVRLGGAGSRADKFYRGVRLSYLPPEGIQNLIVRKTLTPDLDGDALGGLIDIQTPTAFDADHDYVRLSAENGWLTRFDRPKSGKLALAVSRRLSDQLGLFVAANWSDARSQFEMVGGESDDLPPVWFDTFYSTGWDFDRFIMRGMELAVGETQVRRLGVNGSLDWRGGQQELHLRLQYNRYEGEEYRNRLNFRNDGLAGTERLVQVDSGRTGLAQPDAMVVGSDPDLGRIYGYSTADMKDVDGDGRITDADRDVRSIYSLAGASGVWDPMGFRLRRFWEATRESGLLSSITVGGRRWDGPWRIDYDVSLSRSQDDLDEGALLEFRTDAVEWLGNRGVRVVETDDPRFRLWGLNPAGMAAVQDPAAYDFRHLGDEWEQTSETLAQAQFGLTYTPTGGWLESVQAGGRYMHSNRRSAGGARPDLIGPETLADLEGLFGAPVTDLFDGRYVGDHRLGVVLDSRRMSAEIERAYRGDSAYFTVDPAFEPQADAERFRLKEQAAAGYVMAAARWAGTEITGGVRVEHTRSKVSFPILDALRGDGRDQRRNSFTNVLPSLHLRRALEGDKVLRAAIWTSFARPDIARMTSARQYVYDQDPDRDGEVNPEADWILQEIRQGNPDLKPMEAIGYDLSLEHYGRSTAWSAALFHKDIHNFLYRASTSSIRDGGLIDRGDENGTPVRAYANGRRARISGVELAIRHGLDWAPAPLDGLGVTANLTWQVSRADANIVWRVGDRLPFTETPETLASVELFWQGGGWEAAAGWSRQGGFLEGMDSFANDPYEQAYSFVDISLRRRLGGDGLASIQIRNLLNSHTYWYTFGSGPEDLREYIRTGPTVTLAISRSF</sequence>
<dbReference type="InterPro" id="IPR036942">
    <property type="entry name" value="Beta-barrel_TonB_sf"/>
</dbReference>
<dbReference type="Proteomes" id="UP000289220">
    <property type="component" value="Unassembled WGS sequence"/>
</dbReference>
<dbReference type="NCBIfam" id="TIGR01782">
    <property type="entry name" value="TonB-Xanth-Caul"/>
    <property type="match status" value="1"/>
</dbReference>
<evidence type="ECO:0000256" key="1">
    <source>
        <dbReference type="ARBA" id="ARBA00004442"/>
    </source>
</evidence>
<evidence type="ECO:0000256" key="3">
    <source>
        <dbReference type="ARBA" id="ARBA00023237"/>
    </source>
</evidence>